<dbReference type="AlphaFoldDB" id="A0A2I0KUB9"/>
<evidence type="ECO:0000313" key="2">
    <source>
        <dbReference type="EMBL" id="PKI71930.1"/>
    </source>
</evidence>
<organism evidence="2 3">
    <name type="scientific">Punica granatum</name>
    <name type="common">Pomegranate</name>
    <dbReference type="NCBI Taxonomy" id="22663"/>
    <lineage>
        <taxon>Eukaryota</taxon>
        <taxon>Viridiplantae</taxon>
        <taxon>Streptophyta</taxon>
        <taxon>Embryophyta</taxon>
        <taxon>Tracheophyta</taxon>
        <taxon>Spermatophyta</taxon>
        <taxon>Magnoliopsida</taxon>
        <taxon>eudicotyledons</taxon>
        <taxon>Gunneridae</taxon>
        <taxon>Pentapetalae</taxon>
        <taxon>rosids</taxon>
        <taxon>malvids</taxon>
        <taxon>Myrtales</taxon>
        <taxon>Lythraceae</taxon>
        <taxon>Punica</taxon>
    </lineage>
</organism>
<accession>A0A2I0KUB9</accession>
<protein>
    <submittedName>
        <fullName evidence="2">Uncharacterized protein</fullName>
    </submittedName>
</protein>
<proteinExistence type="predicted"/>
<evidence type="ECO:0000256" key="1">
    <source>
        <dbReference type="SAM" id="MobiDB-lite"/>
    </source>
</evidence>
<feature type="compositionally biased region" description="Gly residues" evidence="1">
    <location>
        <begin position="1"/>
        <end position="18"/>
    </location>
</feature>
<name>A0A2I0KUB9_PUNGR</name>
<gene>
    <name evidence="2" type="ORF">CRG98_007698</name>
</gene>
<feature type="region of interest" description="Disordered" evidence="1">
    <location>
        <begin position="1"/>
        <end position="21"/>
    </location>
</feature>
<comment type="caution">
    <text evidence="2">The sequence shown here is derived from an EMBL/GenBank/DDBJ whole genome shotgun (WGS) entry which is preliminary data.</text>
</comment>
<keyword evidence="3" id="KW-1185">Reference proteome</keyword>
<sequence length="112" mass="10740">MDIGSGAGTIGSNGGGGIAAERITGGEGTLAGWPAGACTAGASIPSGAWVDRWPVPRRWSRVRGVMSPSSATIQAAPSVEVDGAWASGIGIGGRIAPECAGFAFAGVDGGGA</sequence>
<reference evidence="2 3" key="1">
    <citation type="submission" date="2017-11" db="EMBL/GenBank/DDBJ databases">
        <title>De-novo sequencing of pomegranate (Punica granatum L.) genome.</title>
        <authorList>
            <person name="Akparov Z."/>
            <person name="Amiraslanov A."/>
            <person name="Hajiyeva S."/>
            <person name="Abbasov M."/>
            <person name="Kaur K."/>
            <person name="Hamwieh A."/>
            <person name="Solovyev V."/>
            <person name="Salamov A."/>
            <person name="Braich B."/>
            <person name="Kosarev P."/>
            <person name="Mahmoud A."/>
            <person name="Hajiyev E."/>
            <person name="Babayeva S."/>
            <person name="Izzatullayeva V."/>
            <person name="Mammadov A."/>
            <person name="Mammadov A."/>
            <person name="Sharifova S."/>
            <person name="Ojaghi J."/>
            <person name="Eynullazada K."/>
            <person name="Bayramov B."/>
            <person name="Abdulazimova A."/>
            <person name="Shahmuradov I."/>
        </authorList>
    </citation>
    <scope>NUCLEOTIDE SEQUENCE [LARGE SCALE GENOMIC DNA]</scope>
    <source>
        <strain evidence="3">cv. AG2017</strain>
        <tissue evidence="2">Leaf</tissue>
    </source>
</reference>
<dbReference type="Proteomes" id="UP000233551">
    <property type="component" value="Unassembled WGS sequence"/>
</dbReference>
<dbReference type="EMBL" id="PGOL01000350">
    <property type="protein sequence ID" value="PKI71930.1"/>
    <property type="molecule type" value="Genomic_DNA"/>
</dbReference>
<evidence type="ECO:0000313" key="3">
    <source>
        <dbReference type="Proteomes" id="UP000233551"/>
    </source>
</evidence>